<comment type="caution">
    <text evidence="1">The sequence shown here is derived from an EMBL/GenBank/DDBJ whole genome shotgun (WGS) entry which is preliminary data.</text>
</comment>
<evidence type="ECO:0000313" key="2">
    <source>
        <dbReference type="Proteomes" id="UP001432322"/>
    </source>
</evidence>
<protein>
    <submittedName>
        <fullName evidence="1">Uncharacterized protein</fullName>
    </submittedName>
</protein>
<keyword evidence="2" id="KW-1185">Reference proteome</keyword>
<accession>A0AAV5WC54</accession>
<reference evidence="1" key="1">
    <citation type="submission" date="2023-10" db="EMBL/GenBank/DDBJ databases">
        <title>Genome assembly of Pristionchus species.</title>
        <authorList>
            <person name="Yoshida K."/>
            <person name="Sommer R.J."/>
        </authorList>
    </citation>
    <scope>NUCLEOTIDE SEQUENCE</scope>
    <source>
        <strain evidence="1">RS5133</strain>
    </source>
</reference>
<sequence length="155" mass="17409">LVNLVDGLVQLSVGEVIGDLFEKRLESRPRDVSVTLREYESERLPQFLLERVLVDGVGDSVHQGAEFVEFEFSRAVGVEFTDQLTESLQIEVLLHTVHDLADLRGHDVALLSSVESIEELLVFLDLGSVDLGKNLFDVLGHFVCRECSRLERSED</sequence>
<dbReference type="Proteomes" id="UP001432322">
    <property type="component" value="Unassembled WGS sequence"/>
</dbReference>
<dbReference type="AlphaFoldDB" id="A0AAV5WC54"/>
<gene>
    <name evidence="1" type="ORF">PFISCL1PPCAC_19255</name>
</gene>
<feature type="non-terminal residue" evidence="1">
    <location>
        <position position="1"/>
    </location>
</feature>
<dbReference type="EMBL" id="BTSY01000005">
    <property type="protein sequence ID" value="GMT27958.1"/>
    <property type="molecule type" value="Genomic_DNA"/>
</dbReference>
<organism evidence="1 2">
    <name type="scientific">Pristionchus fissidentatus</name>
    <dbReference type="NCBI Taxonomy" id="1538716"/>
    <lineage>
        <taxon>Eukaryota</taxon>
        <taxon>Metazoa</taxon>
        <taxon>Ecdysozoa</taxon>
        <taxon>Nematoda</taxon>
        <taxon>Chromadorea</taxon>
        <taxon>Rhabditida</taxon>
        <taxon>Rhabditina</taxon>
        <taxon>Diplogasteromorpha</taxon>
        <taxon>Diplogasteroidea</taxon>
        <taxon>Neodiplogasteridae</taxon>
        <taxon>Pristionchus</taxon>
    </lineage>
</organism>
<evidence type="ECO:0000313" key="1">
    <source>
        <dbReference type="EMBL" id="GMT27958.1"/>
    </source>
</evidence>
<name>A0AAV5WC54_9BILA</name>
<proteinExistence type="predicted"/>